<keyword evidence="3" id="KW-0732">Signal</keyword>
<dbReference type="InterPro" id="IPR003877">
    <property type="entry name" value="SPRY_dom"/>
</dbReference>
<accession>A0ABM4FZI9</accession>
<feature type="signal peptide" evidence="3">
    <location>
        <begin position="1"/>
        <end position="30"/>
    </location>
</feature>
<dbReference type="InterPro" id="IPR050143">
    <property type="entry name" value="TRIM/RBCC"/>
</dbReference>
<dbReference type="SUPFAM" id="SSF49899">
    <property type="entry name" value="Concanavalin A-like lectins/glucanases"/>
    <property type="match status" value="1"/>
</dbReference>
<evidence type="ECO:0000256" key="2">
    <source>
        <dbReference type="SAM" id="Phobius"/>
    </source>
</evidence>
<dbReference type="PRINTS" id="PR01407">
    <property type="entry name" value="BUTYPHLNCDUF"/>
</dbReference>
<sequence length="328" mass="37381">MMNFWARKGRSKGTLCFLFCFLLLICLHSSENSGWSPQLIVLTTLASLNLLVLILLFYWIACKPKQKDAFRNMEEGRSSAGVPLLAEDGRLHGQLAHLQGQIEWLQEEKAQLKEENGQLQGQLERLQEEKEFLKIQRHKVDVSLDADTAHPRLEVSQDGKRVSDTGTAIKVPRTEKRFDSHTFLLAKEGYTSGKYYWEVDVGKRRNWDVGIARESVTRKGTLTLSPEEGFWVIGLADGQDYWARTEPWTRLVVSGKPRKIGIFLDVSAKKLSFFNVSKKTAMYTFTLGGENRQEGKFFPFFSTRSPSAKPDTEPLKIVLGFEEDPDDE</sequence>
<dbReference type="Proteomes" id="UP001652627">
    <property type="component" value="Chromosome 34"/>
</dbReference>
<dbReference type="CDD" id="cd13733">
    <property type="entry name" value="SPRY_PRY_C-I_1"/>
    <property type="match status" value="1"/>
</dbReference>
<gene>
    <name evidence="6" type="primary">LOC136994873</name>
</gene>
<dbReference type="RefSeq" id="XP_067170370.1">
    <property type="nucleotide sequence ID" value="XM_067314269.1"/>
</dbReference>
<dbReference type="Pfam" id="PF13765">
    <property type="entry name" value="PRY"/>
    <property type="match status" value="1"/>
</dbReference>
<dbReference type="InterPro" id="IPR003879">
    <property type="entry name" value="Butyrophylin_SPRY"/>
</dbReference>
<dbReference type="InterPro" id="IPR043136">
    <property type="entry name" value="B30.2/SPRY_sf"/>
</dbReference>
<name>A0ABM4FZI9_9AVES</name>
<organism evidence="5 6">
    <name type="scientific">Apteryx mantelli</name>
    <name type="common">North Island brown kiwi</name>
    <dbReference type="NCBI Taxonomy" id="2696672"/>
    <lineage>
        <taxon>Eukaryota</taxon>
        <taxon>Metazoa</taxon>
        <taxon>Chordata</taxon>
        <taxon>Craniata</taxon>
        <taxon>Vertebrata</taxon>
        <taxon>Euteleostomi</taxon>
        <taxon>Archelosauria</taxon>
        <taxon>Archosauria</taxon>
        <taxon>Dinosauria</taxon>
        <taxon>Saurischia</taxon>
        <taxon>Theropoda</taxon>
        <taxon>Coelurosauria</taxon>
        <taxon>Aves</taxon>
        <taxon>Palaeognathae</taxon>
        <taxon>Apterygiformes</taxon>
        <taxon>Apterygidae</taxon>
        <taxon>Apteryx</taxon>
    </lineage>
</organism>
<evidence type="ECO:0000256" key="3">
    <source>
        <dbReference type="SAM" id="SignalP"/>
    </source>
</evidence>
<evidence type="ECO:0000313" key="5">
    <source>
        <dbReference type="Proteomes" id="UP001652627"/>
    </source>
</evidence>
<dbReference type="Pfam" id="PF00622">
    <property type="entry name" value="SPRY"/>
    <property type="match status" value="1"/>
</dbReference>
<evidence type="ECO:0000259" key="4">
    <source>
        <dbReference type="PROSITE" id="PS50188"/>
    </source>
</evidence>
<dbReference type="InterPro" id="IPR001870">
    <property type="entry name" value="B30.2/SPRY"/>
</dbReference>
<dbReference type="SMART" id="SM00449">
    <property type="entry name" value="SPRY"/>
    <property type="match status" value="1"/>
</dbReference>
<feature type="transmembrane region" description="Helical" evidence="2">
    <location>
        <begin position="39"/>
        <end position="61"/>
    </location>
</feature>
<keyword evidence="2" id="KW-0472">Membrane</keyword>
<feature type="domain" description="B30.2/SPRY" evidence="4">
    <location>
        <begin position="122"/>
        <end position="324"/>
    </location>
</feature>
<reference evidence="6" key="1">
    <citation type="submission" date="2025-08" db="UniProtKB">
        <authorList>
            <consortium name="RefSeq"/>
        </authorList>
    </citation>
    <scope>IDENTIFICATION</scope>
    <source>
        <tissue evidence="6">Blood</tissue>
    </source>
</reference>
<protein>
    <submittedName>
        <fullName evidence="6">Butyrophilin subfamily 1 member A1-like</fullName>
    </submittedName>
</protein>
<dbReference type="Gene3D" id="2.60.120.920">
    <property type="match status" value="1"/>
</dbReference>
<dbReference type="PROSITE" id="PS50188">
    <property type="entry name" value="B302_SPRY"/>
    <property type="match status" value="1"/>
</dbReference>
<evidence type="ECO:0000256" key="1">
    <source>
        <dbReference type="SAM" id="Coils"/>
    </source>
</evidence>
<dbReference type="InterPro" id="IPR013320">
    <property type="entry name" value="ConA-like_dom_sf"/>
</dbReference>
<dbReference type="PANTHER" id="PTHR24103">
    <property type="entry name" value="E3 UBIQUITIN-PROTEIN LIGASE TRIM"/>
    <property type="match status" value="1"/>
</dbReference>
<feature type="coiled-coil region" evidence="1">
    <location>
        <begin position="95"/>
        <end position="143"/>
    </location>
</feature>
<keyword evidence="1" id="KW-0175">Coiled coil</keyword>
<feature type="chain" id="PRO_5046765502" evidence="3">
    <location>
        <begin position="31"/>
        <end position="328"/>
    </location>
</feature>
<keyword evidence="5" id="KW-1185">Reference proteome</keyword>
<dbReference type="SMART" id="SM00589">
    <property type="entry name" value="PRY"/>
    <property type="match status" value="1"/>
</dbReference>
<dbReference type="GeneID" id="136994873"/>
<keyword evidence="2" id="KW-0812">Transmembrane</keyword>
<keyword evidence="2" id="KW-1133">Transmembrane helix</keyword>
<evidence type="ECO:0000313" key="6">
    <source>
        <dbReference type="RefSeq" id="XP_067170370.1"/>
    </source>
</evidence>
<dbReference type="InterPro" id="IPR006574">
    <property type="entry name" value="PRY"/>
</dbReference>
<proteinExistence type="predicted"/>